<dbReference type="RefSeq" id="WP_202676464.1">
    <property type="nucleotide sequence ID" value="NZ_CP068595.1"/>
</dbReference>
<gene>
    <name evidence="1" type="ORF">JI735_22565</name>
</gene>
<proteinExistence type="predicted"/>
<reference evidence="1 2" key="1">
    <citation type="submission" date="2021-01" db="EMBL/GenBank/DDBJ databases">
        <title>Whole genome sequence of Paenibacillus sonchi LMG 24727 for comparative genomics.</title>
        <authorList>
            <person name="Lee G."/>
            <person name="Kim M.-J."/>
            <person name="Lim K."/>
            <person name="Shin J.-H."/>
        </authorList>
    </citation>
    <scope>NUCLEOTIDE SEQUENCE [LARGE SCALE GENOMIC DNA]</scope>
    <source>
        <strain evidence="1 2">LMG 24727</strain>
    </source>
</reference>
<dbReference type="EMBL" id="CP068595">
    <property type="protein sequence ID" value="QQZ59420.1"/>
    <property type="molecule type" value="Genomic_DNA"/>
</dbReference>
<protein>
    <submittedName>
        <fullName evidence="1">Uncharacterized protein</fullName>
    </submittedName>
</protein>
<evidence type="ECO:0000313" key="1">
    <source>
        <dbReference type="EMBL" id="QQZ59420.1"/>
    </source>
</evidence>
<sequence length="74" mass="8199">MTRDDEFSVWRVDDGGEITSGMFSLLFAARTANGVALGVNWRGAEGVNSFSSPAKRRVQRYGDQIRTVHFTFVG</sequence>
<accession>A0A974P8W5</accession>
<organism evidence="1 2">
    <name type="scientific">Paenibacillus sonchi</name>
    <dbReference type="NCBI Taxonomy" id="373687"/>
    <lineage>
        <taxon>Bacteria</taxon>
        <taxon>Bacillati</taxon>
        <taxon>Bacillota</taxon>
        <taxon>Bacilli</taxon>
        <taxon>Bacillales</taxon>
        <taxon>Paenibacillaceae</taxon>
        <taxon>Paenibacillus</taxon>
        <taxon>Paenibacillus sonchi group</taxon>
    </lineage>
</organism>
<keyword evidence="2" id="KW-1185">Reference proteome</keyword>
<evidence type="ECO:0000313" key="2">
    <source>
        <dbReference type="Proteomes" id="UP000595841"/>
    </source>
</evidence>
<dbReference type="AlphaFoldDB" id="A0A974P8W5"/>
<name>A0A974P8W5_9BACL</name>
<dbReference type="Proteomes" id="UP000595841">
    <property type="component" value="Chromosome"/>
</dbReference>
<dbReference type="KEGG" id="pson:JI735_22565"/>